<accession>A0A7T7S344</accession>
<keyword evidence="2" id="KW-0378">Hydrolase</keyword>
<keyword evidence="2" id="KW-0482">Metalloprotease</keyword>
<feature type="transmembrane region" description="Helical" evidence="1">
    <location>
        <begin position="153"/>
        <end position="178"/>
    </location>
</feature>
<dbReference type="InterPro" id="IPR026898">
    <property type="entry name" value="PrsW"/>
</dbReference>
<evidence type="ECO:0000256" key="1">
    <source>
        <dbReference type="SAM" id="Phobius"/>
    </source>
</evidence>
<dbReference type="GO" id="GO:0006508">
    <property type="term" value="P:proteolysis"/>
    <property type="evidence" value="ECO:0007669"/>
    <property type="project" value="UniProtKB-KW"/>
</dbReference>
<proteinExistence type="predicted"/>
<organism evidence="2 3">
    <name type="scientific">Actinomyces weissii</name>
    <dbReference type="NCBI Taxonomy" id="675090"/>
    <lineage>
        <taxon>Bacteria</taxon>
        <taxon>Bacillati</taxon>
        <taxon>Actinomycetota</taxon>
        <taxon>Actinomycetes</taxon>
        <taxon>Actinomycetales</taxon>
        <taxon>Actinomycetaceae</taxon>
        <taxon>Actinomyces</taxon>
    </lineage>
</organism>
<keyword evidence="1" id="KW-0472">Membrane</keyword>
<name>A0A7T7S344_9ACTO</name>
<keyword evidence="2" id="KW-0645">Protease</keyword>
<keyword evidence="1" id="KW-1133">Transmembrane helix</keyword>
<keyword evidence="3" id="KW-1185">Reference proteome</keyword>
<dbReference type="EMBL" id="CP066802">
    <property type="protein sequence ID" value="QQM68340.1"/>
    <property type="molecule type" value="Genomic_DNA"/>
</dbReference>
<keyword evidence="1" id="KW-0812">Transmembrane</keyword>
<dbReference type="AlphaFoldDB" id="A0A7T7S344"/>
<feature type="transmembrane region" description="Helical" evidence="1">
    <location>
        <begin position="80"/>
        <end position="104"/>
    </location>
</feature>
<reference evidence="2 3" key="1">
    <citation type="submission" date="2020-12" db="EMBL/GenBank/DDBJ databases">
        <authorList>
            <person name="Zhou J."/>
        </authorList>
    </citation>
    <scope>NUCLEOTIDE SEQUENCE [LARGE SCALE GENOMIC DNA]</scope>
    <source>
        <strain evidence="2 3">CCUG 61299</strain>
    </source>
</reference>
<dbReference type="PANTHER" id="PTHR36844:SF1">
    <property type="entry name" value="PROTEASE PRSW"/>
    <property type="match status" value="1"/>
</dbReference>
<protein>
    <submittedName>
        <fullName evidence="2">PrsW family intramembrane metalloprotease</fullName>
    </submittedName>
</protein>
<feature type="transmembrane region" description="Helical" evidence="1">
    <location>
        <begin position="190"/>
        <end position="210"/>
    </location>
</feature>
<dbReference type="KEGG" id="awe:JG540_04865"/>
<sequence>MLRPGDGWAPRPGYTPKGQALGLATAQAERISYESSVSWIQPGAIAQSRRSDYARYGLTLLGGAGLLGVLWLIASQAGGALGLLLPTLLALIPLAVVLGSVIWVDRWEPEPFGLLLTAFLWGAGVSTVVSIVVNTTASALAYGATGDPFDAQSFSAVISAPVIEEATKGLGVLLIFLIWRRNFDGPVDGVVYAAVTAAGFAFAENILYFVRYQDTILLTFVLRGVASPFAHIMFTASTGLALGVSATMRSRQAWVWMTPLGLAGAIGMHAFWNGVVSSNPLSTYFFVEVPLFFGFVGLVVGLRAAERKTLRLRLLDYAGSGWFVPAEIDMLSTFSGRRLARTWANRLGPRQGQAMQDFQKAASELANLRRRAMQGHAEASFQQQERALLDRVVYARQVYQGRA</sequence>
<dbReference type="Pfam" id="PF13367">
    <property type="entry name" value="PrsW-protease"/>
    <property type="match status" value="1"/>
</dbReference>
<dbReference type="Proteomes" id="UP000595895">
    <property type="component" value="Chromosome"/>
</dbReference>
<feature type="transmembrane region" description="Helical" evidence="1">
    <location>
        <begin position="216"/>
        <end position="242"/>
    </location>
</feature>
<gene>
    <name evidence="2" type="ORF">JG540_04865</name>
</gene>
<feature type="transmembrane region" description="Helical" evidence="1">
    <location>
        <begin position="111"/>
        <end position="133"/>
    </location>
</feature>
<feature type="transmembrane region" description="Helical" evidence="1">
    <location>
        <begin position="284"/>
        <end position="305"/>
    </location>
</feature>
<evidence type="ECO:0000313" key="3">
    <source>
        <dbReference type="Proteomes" id="UP000595895"/>
    </source>
</evidence>
<feature type="transmembrane region" description="Helical" evidence="1">
    <location>
        <begin position="56"/>
        <end position="74"/>
    </location>
</feature>
<dbReference type="PANTHER" id="PTHR36844">
    <property type="entry name" value="PROTEASE PRSW"/>
    <property type="match status" value="1"/>
</dbReference>
<feature type="transmembrane region" description="Helical" evidence="1">
    <location>
        <begin position="254"/>
        <end position="272"/>
    </location>
</feature>
<dbReference type="GO" id="GO:0008237">
    <property type="term" value="F:metallopeptidase activity"/>
    <property type="evidence" value="ECO:0007669"/>
    <property type="project" value="UniProtKB-KW"/>
</dbReference>
<evidence type="ECO:0000313" key="2">
    <source>
        <dbReference type="EMBL" id="QQM68340.1"/>
    </source>
</evidence>